<proteinExistence type="predicted"/>
<dbReference type="Proteomes" id="UP000190023">
    <property type="component" value="Unassembled WGS sequence"/>
</dbReference>
<name>A0A1T0BBL4_9PAST</name>
<dbReference type="EMBL" id="MUYB01000001">
    <property type="protein sequence ID" value="OOS07588.1"/>
    <property type="molecule type" value="Genomic_DNA"/>
</dbReference>
<comment type="caution">
    <text evidence="1">The sequence shown here is derived from an EMBL/GenBank/DDBJ whole genome shotgun (WGS) entry which is preliminary data.</text>
</comment>
<sequence>MRLHKGIMTVTVLLLLSSVLLLTMLLNADILYFYSSLSSQRLQYVKMSLDAQQKSLKEHANACQRLSLSSGEHLVKFPIRSNYSEFSHYIWCRHIHLFKKMPNKPSYTGEFNQIIDSKMSNFFRAKINLNNQDTPYYFYWFEQSEQVWELSKDINGVIIATGNLSIRGKGNINGTIITAGRLELDNNIKLNYQEDAVKYWYDNLSYWQEEENSWYDFNGVQ</sequence>
<organism evidence="1 2">
    <name type="scientific">[Haemophilus] felis</name>
    <dbReference type="NCBI Taxonomy" id="123822"/>
    <lineage>
        <taxon>Bacteria</taxon>
        <taxon>Pseudomonadati</taxon>
        <taxon>Pseudomonadota</taxon>
        <taxon>Gammaproteobacteria</taxon>
        <taxon>Pasteurellales</taxon>
        <taxon>Pasteurellaceae</taxon>
    </lineage>
</organism>
<evidence type="ECO:0000313" key="1">
    <source>
        <dbReference type="EMBL" id="OOS07588.1"/>
    </source>
</evidence>
<evidence type="ECO:0008006" key="3">
    <source>
        <dbReference type="Google" id="ProtNLM"/>
    </source>
</evidence>
<protein>
    <recommendedName>
        <fullName evidence="3">DUF2572 domain-containing protein</fullName>
    </recommendedName>
</protein>
<dbReference type="Pfam" id="PF10833">
    <property type="entry name" value="DUF2572"/>
    <property type="match status" value="1"/>
</dbReference>
<accession>A0A1T0BBL4</accession>
<keyword evidence="2" id="KW-1185">Reference proteome</keyword>
<dbReference type="STRING" id="123822.B0188_00485"/>
<evidence type="ECO:0000313" key="2">
    <source>
        <dbReference type="Proteomes" id="UP000190023"/>
    </source>
</evidence>
<dbReference type="AlphaFoldDB" id="A0A1T0BBL4"/>
<reference evidence="1 2" key="1">
    <citation type="submission" date="2017-02" db="EMBL/GenBank/DDBJ databases">
        <title>Draft genome sequence of Haemophilus felis CCUG 31170 type strain.</title>
        <authorList>
            <person name="Engstrom-Jakobsson H."/>
            <person name="Salva-Serra F."/>
            <person name="Thorell K."/>
            <person name="Gonzales-Siles L."/>
            <person name="Karlsson R."/>
            <person name="Boulund F."/>
            <person name="Engstrand L."/>
            <person name="Kristiansson E."/>
            <person name="Moore E."/>
        </authorList>
    </citation>
    <scope>NUCLEOTIDE SEQUENCE [LARGE SCALE GENOMIC DNA]</scope>
    <source>
        <strain evidence="1 2">CCUG 31170</strain>
    </source>
</reference>
<dbReference type="InterPro" id="IPR022543">
    <property type="entry name" value="DUF2572"/>
</dbReference>
<gene>
    <name evidence="1" type="ORF">B0188_00485</name>
</gene>